<dbReference type="GO" id="GO:0046061">
    <property type="term" value="P:dATP catabolic process"/>
    <property type="evidence" value="ECO:0007669"/>
    <property type="project" value="TreeGrafter"/>
</dbReference>
<reference evidence="2 3" key="1">
    <citation type="journal article" date="2015" name="Microbiome">
        <title>Genomic resolution of linkages in carbon, nitrogen, and sulfur cycling among widespread estuary sediment bacteria.</title>
        <authorList>
            <person name="Baker B.J."/>
            <person name="Lazar C.S."/>
            <person name="Teske A.P."/>
            <person name="Dick G.J."/>
        </authorList>
    </citation>
    <scope>NUCLEOTIDE SEQUENCE [LARGE SCALE GENOMIC DNA]</scope>
    <source>
        <strain evidence="2">SM23_40</strain>
    </source>
</reference>
<dbReference type="GO" id="GO:0046047">
    <property type="term" value="P:TTP catabolic process"/>
    <property type="evidence" value="ECO:0007669"/>
    <property type="project" value="TreeGrafter"/>
</dbReference>
<dbReference type="NCBIfam" id="NF007113">
    <property type="entry name" value="PRK09562.1"/>
    <property type="match status" value="1"/>
</dbReference>
<dbReference type="CDD" id="cd11528">
    <property type="entry name" value="NTP-PPase_MazG_Nterm"/>
    <property type="match status" value="1"/>
</dbReference>
<sequence>MGGTNDVFSQLVDLVDRLRGETGCPWDREQTHETLKPYLLEEAHEVIEALEEGSDERLKDELGDVLFQVLFHAQIAKEEGRFTIDDVLRDNLKKMRRRHPHVFGAERVSGPREVLVNWEQIKRQESPDGRAGSLLDGVPKGLSALLRAHRIQDKVSRVGFDWNDPQDVMRKVEEELQELSAARRGNEGIAIREELGDLLFAIVNLARLLNVNPEDALKRSTDKFIARFKQIEESLRERGSSAEAATLEEMEQLWNLIKGEEQRRKSTPGEQ</sequence>
<name>A0A0S8G5G6_UNCT6</name>
<dbReference type="InterPro" id="IPR048011">
    <property type="entry name" value="NTP-PPase_MazG-like_C"/>
</dbReference>
<dbReference type="FunFam" id="1.10.287.1080:FF:000003">
    <property type="entry name" value="Nucleoside triphosphate pyrophosphohydrolase"/>
    <property type="match status" value="1"/>
</dbReference>
<dbReference type="GO" id="GO:0046081">
    <property type="term" value="P:dUTP catabolic process"/>
    <property type="evidence" value="ECO:0007669"/>
    <property type="project" value="TreeGrafter"/>
</dbReference>
<gene>
    <name evidence="2" type="ORF">AMJ82_08735</name>
</gene>
<dbReference type="GO" id="GO:0046052">
    <property type="term" value="P:UTP catabolic process"/>
    <property type="evidence" value="ECO:0007669"/>
    <property type="project" value="TreeGrafter"/>
</dbReference>
<dbReference type="Gene3D" id="1.10.287.1080">
    <property type="entry name" value="MazG-like"/>
    <property type="match status" value="2"/>
</dbReference>
<dbReference type="FunFam" id="1.10.287.1080:FF:000001">
    <property type="entry name" value="Nucleoside triphosphate pyrophosphohydrolase"/>
    <property type="match status" value="1"/>
</dbReference>
<organism evidence="2 3">
    <name type="scientific">candidate division TA06 bacterium SM23_40</name>
    <dbReference type="NCBI Taxonomy" id="1703774"/>
    <lineage>
        <taxon>Bacteria</taxon>
        <taxon>Bacteria division TA06</taxon>
    </lineage>
</organism>
<evidence type="ECO:0000259" key="1">
    <source>
        <dbReference type="Pfam" id="PF03819"/>
    </source>
</evidence>
<comment type="caution">
    <text evidence="2">The sequence shown here is derived from an EMBL/GenBank/DDBJ whole genome shotgun (WGS) entry which is preliminary data.</text>
</comment>
<dbReference type="InterPro" id="IPR011551">
    <property type="entry name" value="NTP_PyrPHydrolase_MazG"/>
</dbReference>
<dbReference type="SUPFAM" id="SSF101386">
    <property type="entry name" value="all-alpha NTP pyrophosphatases"/>
    <property type="match status" value="2"/>
</dbReference>
<dbReference type="InterPro" id="IPR004518">
    <property type="entry name" value="MazG-like_dom"/>
</dbReference>
<feature type="domain" description="NTP pyrophosphohydrolase MazG-like" evidence="1">
    <location>
        <begin position="30"/>
        <end position="103"/>
    </location>
</feature>
<dbReference type="GO" id="GO:0047429">
    <property type="term" value="F:nucleoside triphosphate diphosphatase activity"/>
    <property type="evidence" value="ECO:0007669"/>
    <property type="project" value="InterPro"/>
</dbReference>
<dbReference type="AlphaFoldDB" id="A0A0S8G5G6"/>
<dbReference type="Pfam" id="PF03819">
    <property type="entry name" value="MazG"/>
    <property type="match status" value="2"/>
</dbReference>
<protein>
    <submittedName>
        <fullName evidence="2">Pyrophosphatase</fullName>
    </submittedName>
</protein>
<dbReference type="CDD" id="cd11529">
    <property type="entry name" value="NTP-PPase_MazG_Cterm"/>
    <property type="match status" value="1"/>
</dbReference>
<accession>A0A0S8G5G6</accession>
<dbReference type="NCBIfam" id="TIGR00444">
    <property type="entry name" value="mazG"/>
    <property type="match status" value="1"/>
</dbReference>
<dbReference type="PATRIC" id="fig|1703774.3.peg.539"/>
<dbReference type="Proteomes" id="UP000051717">
    <property type="component" value="Unassembled WGS sequence"/>
</dbReference>
<dbReference type="GO" id="GO:0006203">
    <property type="term" value="P:dGTP catabolic process"/>
    <property type="evidence" value="ECO:0007669"/>
    <property type="project" value="TreeGrafter"/>
</dbReference>
<dbReference type="PANTHER" id="PTHR30522">
    <property type="entry name" value="NUCLEOSIDE TRIPHOSPHATE PYROPHOSPHOHYDROLASE"/>
    <property type="match status" value="1"/>
</dbReference>
<dbReference type="InterPro" id="IPR048015">
    <property type="entry name" value="NTP-PPase_MazG-like_N"/>
</dbReference>
<evidence type="ECO:0000313" key="3">
    <source>
        <dbReference type="Proteomes" id="UP000051717"/>
    </source>
</evidence>
<dbReference type="GO" id="GO:0046076">
    <property type="term" value="P:dTTP catabolic process"/>
    <property type="evidence" value="ECO:0007669"/>
    <property type="project" value="TreeGrafter"/>
</dbReference>
<evidence type="ECO:0000313" key="2">
    <source>
        <dbReference type="EMBL" id="KPK68239.1"/>
    </source>
</evidence>
<feature type="domain" description="NTP pyrophosphohydrolase MazG-like" evidence="1">
    <location>
        <begin position="165"/>
        <end position="230"/>
    </location>
</feature>
<dbReference type="EMBL" id="LJUI01000084">
    <property type="protein sequence ID" value="KPK68239.1"/>
    <property type="molecule type" value="Genomic_DNA"/>
</dbReference>
<dbReference type="GO" id="GO:0006950">
    <property type="term" value="P:response to stress"/>
    <property type="evidence" value="ECO:0007669"/>
    <property type="project" value="UniProtKB-ARBA"/>
</dbReference>
<proteinExistence type="predicted"/>
<dbReference type="PANTHER" id="PTHR30522:SF0">
    <property type="entry name" value="NUCLEOSIDE TRIPHOSPHATE PYROPHOSPHOHYDROLASE"/>
    <property type="match status" value="1"/>
</dbReference>